<comment type="caution">
    <text evidence="3">The sequence shown here is derived from an EMBL/GenBank/DDBJ whole genome shotgun (WGS) entry which is preliminary data.</text>
</comment>
<feature type="chain" id="PRO_5042253176" description="RlpA-like protein double-psi beta-barrel domain-containing protein" evidence="2">
    <location>
        <begin position="23"/>
        <end position="222"/>
    </location>
</feature>
<evidence type="ECO:0000313" key="4">
    <source>
        <dbReference type="Proteomes" id="UP001213000"/>
    </source>
</evidence>
<gene>
    <name evidence="3" type="ORF">NP233_g2153</name>
</gene>
<dbReference type="PANTHER" id="PTHR31836:SF22">
    <property type="entry name" value="RLPA-LIKE PROTEIN DOUBLE-PSI BETA-BARREL DOMAIN-CONTAINING PROTEIN"/>
    <property type="match status" value="1"/>
</dbReference>
<dbReference type="CDD" id="cd22191">
    <property type="entry name" value="DPBB_RlpA_EXP_N-like"/>
    <property type="match status" value="1"/>
</dbReference>
<proteinExistence type="predicted"/>
<reference evidence="3" key="1">
    <citation type="submission" date="2022-07" db="EMBL/GenBank/DDBJ databases">
        <title>Genome Sequence of Leucocoprinus birnbaumii.</title>
        <authorList>
            <person name="Buettner E."/>
        </authorList>
    </citation>
    <scope>NUCLEOTIDE SEQUENCE</scope>
    <source>
        <strain evidence="3">VT141</strain>
    </source>
</reference>
<dbReference type="InterPro" id="IPR036908">
    <property type="entry name" value="RlpA-like_sf"/>
</dbReference>
<organism evidence="3 4">
    <name type="scientific">Leucocoprinus birnbaumii</name>
    <dbReference type="NCBI Taxonomy" id="56174"/>
    <lineage>
        <taxon>Eukaryota</taxon>
        <taxon>Fungi</taxon>
        <taxon>Dikarya</taxon>
        <taxon>Basidiomycota</taxon>
        <taxon>Agaricomycotina</taxon>
        <taxon>Agaricomycetes</taxon>
        <taxon>Agaricomycetidae</taxon>
        <taxon>Agaricales</taxon>
        <taxon>Agaricineae</taxon>
        <taxon>Agaricaceae</taxon>
        <taxon>Leucocoprinus</taxon>
    </lineage>
</organism>
<dbReference type="SUPFAM" id="SSF50685">
    <property type="entry name" value="Barwin-like endoglucanases"/>
    <property type="match status" value="1"/>
</dbReference>
<protein>
    <recommendedName>
        <fullName evidence="5">RlpA-like protein double-psi beta-barrel domain-containing protein</fullName>
    </recommendedName>
</protein>
<evidence type="ECO:0000313" key="3">
    <source>
        <dbReference type="EMBL" id="KAJ3573874.1"/>
    </source>
</evidence>
<keyword evidence="4" id="KW-1185">Reference proteome</keyword>
<dbReference type="Gene3D" id="2.40.40.10">
    <property type="entry name" value="RlpA-like domain"/>
    <property type="match status" value="1"/>
</dbReference>
<dbReference type="InterPro" id="IPR051477">
    <property type="entry name" value="Expansin_CellWall"/>
</dbReference>
<name>A0AAD5W2T6_9AGAR</name>
<dbReference type="PANTHER" id="PTHR31836">
    <property type="match status" value="1"/>
</dbReference>
<dbReference type="EMBL" id="JANIEX010000088">
    <property type="protein sequence ID" value="KAJ3573874.1"/>
    <property type="molecule type" value="Genomic_DNA"/>
</dbReference>
<sequence length="222" mass="24747">MHALFLSGAFLVILSSLTGVAGKPTPAHADGIQSYTRSHSLGENYTFDPRDGWLSVNVTNLQYKYRRDLDDSEHSSGKHRSGVSGVIKVLDDFWKGLKGIGNPQPVTITWYTGVDLQGPSCWSKGNWAPTDKSFACALTLNGWVDRPKCFQFLELCNSKRKCIFVRVIDTCAGCARGSKHVDLTKAAFKELYDLDVGVATVQMRRATDPIEWFVELWGPKHY</sequence>
<evidence type="ECO:0000256" key="2">
    <source>
        <dbReference type="SAM" id="SignalP"/>
    </source>
</evidence>
<dbReference type="AlphaFoldDB" id="A0AAD5W2T6"/>
<dbReference type="Proteomes" id="UP001213000">
    <property type="component" value="Unassembled WGS sequence"/>
</dbReference>
<keyword evidence="1 2" id="KW-0732">Signal</keyword>
<evidence type="ECO:0008006" key="5">
    <source>
        <dbReference type="Google" id="ProtNLM"/>
    </source>
</evidence>
<accession>A0AAD5W2T6</accession>
<evidence type="ECO:0000256" key="1">
    <source>
        <dbReference type="ARBA" id="ARBA00022729"/>
    </source>
</evidence>
<feature type="signal peptide" evidence="2">
    <location>
        <begin position="1"/>
        <end position="22"/>
    </location>
</feature>